<name>A0A3T0EDI1_9PROT</name>
<gene>
    <name evidence="13" type="ORF">X907_2848</name>
</gene>
<evidence type="ECO:0000256" key="12">
    <source>
        <dbReference type="RuleBase" id="RU363101"/>
    </source>
</evidence>
<dbReference type="RefSeq" id="WP_127569069.1">
    <property type="nucleotide sequence ID" value="NZ_BMFB01000004.1"/>
</dbReference>
<feature type="transmembrane region" description="Helical" evidence="12">
    <location>
        <begin position="12"/>
        <end position="34"/>
    </location>
</feature>
<keyword evidence="9 12" id="KW-0201">Cytochrome c-type biogenesis</keyword>
<evidence type="ECO:0000256" key="5">
    <source>
        <dbReference type="ARBA" id="ARBA00022448"/>
    </source>
</evidence>
<comment type="subcellular location">
    <subcellularLocation>
        <location evidence="2 12">Cell inner membrane</location>
        <topology evidence="2 12">Single-pass membrane protein</topology>
    </subcellularLocation>
</comment>
<keyword evidence="6 12" id="KW-1003">Cell membrane</keyword>
<keyword evidence="11 12" id="KW-0472">Membrane</keyword>
<dbReference type="InterPro" id="IPR007078">
    <property type="entry name" value="Haem_export_protD_CcmD"/>
</dbReference>
<evidence type="ECO:0000256" key="3">
    <source>
        <dbReference type="ARBA" id="ARBA00008741"/>
    </source>
</evidence>
<dbReference type="AlphaFoldDB" id="A0A3T0EDI1"/>
<dbReference type="GO" id="GO:0005886">
    <property type="term" value="C:plasma membrane"/>
    <property type="evidence" value="ECO:0007669"/>
    <property type="project" value="UniProtKB-SubCell"/>
</dbReference>
<evidence type="ECO:0000256" key="11">
    <source>
        <dbReference type="ARBA" id="ARBA00023136"/>
    </source>
</evidence>
<evidence type="ECO:0000256" key="7">
    <source>
        <dbReference type="ARBA" id="ARBA00022519"/>
    </source>
</evidence>
<keyword evidence="10 12" id="KW-1133">Transmembrane helix</keyword>
<keyword evidence="8 12" id="KW-0812">Transmembrane</keyword>
<evidence type="ECO:0000256" key="8">
    <source>
        <dbReference type="ARBA" id="ARBA00022692"/>
    </source>
</evidence>
<dbReference type="OrthoDB" id="9815607at2"/>
<accession>A0A3T0EDI1</accession>
<dbReference type="Pfam" id="PF04995">
    <property type="entry name" value="CcmD"/>
    <property type="match status" value="1"/>
</dbReference>
<comment type="similarity">
    <text evidence="3 12">Belongs to the CcmD/CycX/HelD family.</text>
</comment>
<evidence type="ECO:0000256" key="6">
    <source>
        <dbReference type="ARBA" id="ARBA00022475"/>
    </source>
</evidence>
<comment type="function">
    <text evidence="1 12">Required for the export of heme to the periplasm for the biogenesis of c-type cytochromes.</text>
</comment>
<organism evidence="13 14">
    <name type="scientific">Glycocaulis alkaliphilus</name>
    <dbReference type="NCBI Taxonomy" id="1434191"/>
    <lineage>
        <taxon>Bacteria</taxon>
        <taxon>Pseudomonadati</taxon>
        <taxon>Pseudomonadota</taxon>
        <taxon>Alphaproteobacteria</taxon>
        <taxon>Maricaulales</taxon>
        <taxon>Maricaulaceae</taxon>
        <taxon>Glycocaulis</taxon>
    </lineage>
</organism>
<evidence type="ECO:0000256" key="10">
    <source>
        <dbReference type="ARBA" id="ARBA00022989"/>
    </source>
</evidence>
<evidence type="ECO:0000256" key="4">
    <source>
        <dbReference type="ARBA" id="ARBA00016461"/>
    </source>
</evidence>
<dbReference type="Proteomes" id="UP000286954">
    <property type="component" value="Chromosome"/>
</dbReference>
<dbReference type="KEGG" id="gak:X907_2848"/>
<reference evidence="13 14" key="1">
    <citation type="submission" date="2016-12" db="EMBL/GenBank/DDBJ databases">
        <title>The genome of dimorphic prosthecate Glycocaulis alkaliphilus 6b-8t, isolated from crude oil dictates its adaptability in petroleum environments.</title>
        <authorList>
            <person name="Wu X.-L."/>
            <person name="Geng S."/>
        </authorList>
    </citation>
    <scope>NUCLEOTIDE SEQUENCE [LARGE SCALE GENOMIC DNA]</scope>
    <source>
        <strain evidence="13 14">6B-8</strain>
    </source>
</reference>
<evidence type="ECO:0000313" key="14">
    <source>
        <dbReference type="Proteomes" id="UP000286954"/>
    </source>
</evidence>
<dbReference type="NCBIfam" id="TIGR03141">
    <property type="entry name" value="cytochro_ccmD"/>
    <property type="match status" value="1"/>
</dbReference>
<evidence type="ECO:0000256" key="1">
    <source>
        <dbReference type="ARBA" id="ARBA00002442"/>
    </source>
</evidence>
<keyword evidence="14" id="KW-1185">Reference proteome</keyword>
<keyword evidence="5 12" id="KW-0813">Transport</keyword>
<proteinExistence type="inferred from homology"/>
<dbReference type="GO" id="GO:0015886">
    <property type="term" value="P:heme transport"/>
    <property type="evidence" value="ECO:0007669"/>
    <property type="project" value="InterPro"/>
</dbReference>
<keyword evidence="7 12" id="KW-0997">Cell inner membrane</keyword>
<evidence type="ECO:0000256" key="9">
    <source>
        <dbReference type="ARBA" id="ARBA00022748"/>
    </source>
</evidence>
<sequence>MAEFLSMGGHAVWVWSCYALTAGGIGFLIWLSFLQRAMAREWQKLSGDGQP</sequence>
<protein>
    <recommendedName>
        <fullName evidence="4 12">Heme exporter protein D</fullName>
    </recommendedName>
</protein>
<dbReference type="EMBL" id="CP018911">
    <property type="protein sequence ID" value="AZU05356.1"/>
    <property type="molecule type" value="Genomic_DNA"/>
</dbReference>
<evidence type="ECO:0000313" key="13">
    <source>
        <dbReference type="EMBL" id="AZU05356.1"/>
    </source>
</evidence>
<dbReference type="GO" id="GO:0017004">
    <property type="term" value="P:cytochrome complex assembly"/>
    <property type="evidence" value="ECO:0007669"/>
    <property type="project" value="UniProtKB-KW"/>
</dbReference>
<evidence type="ECO:0000256" key="2">
    <source>
        <dbReference type="ARBA" id="ARBA00004377"/>
    </source>
</evidence>